<keyword evidence="1" id="KW-0812">Transmembrane</keyword>
<evidence type="ECO:0000313" key="2">
    <source>
        <dbReference type="EMBL" id="TPV35799.1"/>
    </source>
</evidence>
<comment type="caution">
    <text evidence="2">The sequence shown here is derived from an EMBL/GenBank/DDBJ whole genome shotgun (WGS) entry which is preliminary data.</text>
</comment>
<dbReference type="OrthoDB" id="1370726at2"/>
<keyword evidence="3" id="KW-1185">Reference proteome</keyword>
<keyword evidence="1" id="KW-1133">Transmembrane helix</keyword>
<reference evidence="2 3" key="1">
    <citation type="submission" date="2019-06" db="EMBL/GenBank/DDBJ databases">
        <title>Flavobacteriaceae Paucihalobacterium erythroidium CWB-1, complete genome.</title>
        <authorList>
            <person name="Wu S."/>
        </authorList>
    </citation>
    <scope>NUCLEOTIDE SEQUENCE [LARGE SCALE GENOMIC DNA]</scope>
    <source>
        <strain evidence="2 3">CWB-1</strain>
    </source>
</reference>
<gene>
    <name evidence="2" type="ORF">FJ651_02465</name>
</gene>
<evidence type="ECO:0000313" key="3">
    <source>
        <dbReference type="Proteomes" id="UP000317332"/>
    </source>
</evidence>
<dbReference type="Proteomes" id="UP000317332">
    <property type="component" value="Unassembled WGS sequence"/>
</dbReference>
<protein>
    <submittedName>
        <fullName evidence="2">DUF3185 family protein</fullName>
    </submittedName>
</protein>
<feature type="transmembrane region" description="Helical" evidence="1">
    <location>
        <begin position="7"/>
        <end position="27"/>
    </location>
</feature>
<keyword evidence="1" id="KW-0472">Membrane</keyword>
<dbReference type="AlphaFoldDB" id="A0A506PQD4"/>
<sequence>MKITKIVGILLIVAGVFLGYLGITKIVDNSAEVKIFDLEIDVSNESGKEQGYVYLGIAALLFAGGVYSLKKK</sequence>
<feature type="transmembrane region" description="Helical" evidence="1">
    <location>
        <begin position="51"/>
        <end position="69"/>
    </location>
</feature>
<dbReference type="EMBL" id="VHIQ01000001">
    <property type="protein sequence ID" value="TPV35799.1"/>
    <property type="molecule type" value="Genomic_DNA"/>
</dbReference>
<name>A0A506PQD4_9FLAO</name>
<dbReference type="RefSeq" id="WP_140988809.1">
    <property type="nucleotide sequence ID" value="NZ_VHIQ01000001.1"/>
</dbReference>
<evidence type="ECO:0000256" key="1">
    <source>
        <dbReference type="SAM" id="Phobius"/>
    </source>
</evidence>
<organism evidence="2 3">
    <name type="scientific">Paucihalobacter ruber</name>
    <dbReference type="NCBI Taxonomy" id="2567861"/>
    <lineage>
        <taxon>Bacteria</taxon>
        <taxon>Pseudomonadati</taxon>
        <taxon>Bacteroidota</taxon>
        <taxon>Flavobacteriia</taxon>
        <taxon>Flavobacteriales</taxon>
        <taxon>Flavobacteriaceae</taxon>
        <taxon>Paucihalobacter</taxon>
    </lineage>
</organism>
<proteinExistence type="predicted"/>
<accession>A0A506PQD4</accession>